<dbReference type="InterPro" id="IPR001447">
    <property type="entry name" value="Arylamine_N-AcTrfase"/>
</dbReference>
<sequence length="175" mass="19819">MQGFGAEYEHLILLVEGDPPWLLDVGHGDVFDNPMPLEDGHVQVESVGEFALRKVGDDWHLLRRSGGDSWMPQYRFTLKARLFRQFLSRVAWTQVAPLSAYRNRTIVYRSAGAGRLLLNTDTLTHLQAQHCSHRKVEKVDYLDVLSSVFGIELQDCTPVEVLLMPDGRKAMVEGV</sequence>
<comment type="caution">
    <text evidence="2">The sequence shown here is derived from an EMBL/GenBank/DDBJ whole genome shotgun (WGS) entry which is preliminary data.</text>
</comment>
<organism evidence="2 3">
    <name type="scientific">Kistimonas scapharcae</name>
    <dbReference type="NCBI Taxonomy" id="1036133"/>
    <lineage>
        <taxon>Bacteria</taxon>
        <taxon>Pseudomonadati</taxon>
        <taxon>Pseudomonadota</taxon>
        <taxon>Gammaproteobacteria</taxon>
        <taxon>Oceanospirillales</taxon>
        <taxon>Endozoicomonadaceae</taxon>
        <taxon>Kistimonas</taxon>
    </lineage>
</organism>
<dbReference type="PANTHER" id="PTHR11786:SF0">
    <property type="entry name" value="ARYLAMINE N-ACETYLTRANSFERASE 4-RELATED"/>
    <property type="match status" value="1"/>
</dbReference>
<gene>
    <name evidence="2" type="ORF">GCM10023116_06100</name>
</gene>
<dbReference type="Proteomes" id="UP001500604">
    <property type="component" value="Unassembled WGS sequence"/>
</dbReference>
<dbReference type="InterPro" id="IPR038765">
    <property type="entry name" value="Papain-like_cys_pep_sf"/>
</dbReference>
<name>A0ABP8UWQ3_9GAMM</name>
<keyword evidence="3" id="KW-1185">Reference proteome</keyword>
<dbReference type="PANTHER" id="PTHR11786">
    <property type="entry name" value="N-HYDROXYARYLAMINE O-ACETYLTRANSFERASE"/>
    <property type="match status" value="1"/>
</dbReference>
<dbReference type="Pfam" id="PF00797">
    <property type="entry name" value="Acetyltransf_2"/>
    <property type="match status" value="1"/>
</dbReference>
<dbReference type="Gene3D" id="3.30.2140.20">
    <property type="match status" value="1"/>
</dbReference>
<dbReference type="RefSeq" id="WP_345193901.1">
    <property type="nucleotide sequence ID" value="NZ_BAABFL010000065.1"/>
</dbReference>
<dbReference type="EMBL" id="BAABFL010000065">
    <property type="protein sequence ID" value="GAA4648343.1"/>
    <property type="molecule type" value="Genomic_DNA"/>
</dbReference>
<protein>
    <recommendedName>
        <fullName evidence="4">Arylamine N-acetyltransferase</fullName>
    </recommendedName>
</protein>
<comment type="similarity">
    <text evidence="1">Belongs to the arylamine N-acetyltransferase family.</text>
</comment>
<evidence type="ECO:0000256" key="1">
    <source>
        <dbReference type="ARBA" id="ARBA00006547"/>
    </source>
</evidence>
<dbReference type="SUPFAM" id="SSF54001">
    <property type="entry name" value="Cysteine proteinases"/>
    <property type="match status" value="1"/>
</dbReference>
<evidence type="ECO:0000313" key="2">
    <source>
        <dbReference type="EMBL" id="GAA4648343.1"/>
    </source>
</evidence>
<evidence type="ECO:0000313" key="3">
    <source>
        <dbReference type="Proteomes" id="UP001500604"/>
    </source>
</evidence>
<dbReference type="InterPro" id="IPR053710">
    <property type="entry name" value="Arylamine_NAT_domain_sf"/>
</dbReference>
<proteinExistence type="inferred from homology"/>
<accession>A0ABP8UWQ3</accession>
<evidence type="ECO:0008006" key="4">
    <source>
        <dbReference type="Google" id="ProtNLM"/>
    </source>
</evidence>
<reference evidence="3" key="1">
    <citation type="journal article" date="2019" name="Int. J. Syst. Evol. Microbiol.">
        <title>The Global Catalogue of Microorganisms (GCM) 10K type strain sequencing project: providing services to taxonomists for standard genome sequencing and annotation.</title>
        <authorList>
            <consortium name="The Broad Institute Genomics Platform"/>
            <consortium name="The Broad Institute Genome Sequencing Center for Infectious Disease"/>
            <person name="Wu L."/>
            <person name="Ma J."/>
        </authorList>
    </citation>
    <scope>NUCLEOTIDE SEQUENCE [LARGE SCALE GENOMIC DNA]</scope>
    <source>
        <strain evidence="3">JCM 17805</strain>
    </source>
</reference>